<feature type="region of interest" description="Disordered" evidence="1">
    <location>
        <begin position="68"/>
        <end position="87"/>
    </location>
</feature>
<sequence>MSSKNQPSGSWDEQLQYWTQQLINTRSKLRNLDQEENPDGIDPTSVEKLQNEIEQEIKGISVKLQEAEEGRKNALKKQMEKEAQKGR</sequence>
<evidence type="ECO:0000313" key="2">
    <source>
        <dbReference type="EMBL" id="RPB25684.1"/>
    </source>
</evidence>
<evidence type="ECO:0000313" key="3">
    <source>
        <dbReference type="Proteomes" id="UP000267821"/>
    </source>
</evidence>
<organism evidence="2 3">
    <name type="scientific">Terfezia boudieri ATCC MYA-4762</name>
    <dbReference type="NCBI Taxonomy" id="1051890"/>
    <lineage>
        <taxon>Eukaryota</taxon>
        <taxon>Fungi</taxon>
        <taxon>Dikarya</taxon>
        <taxon>Ascomycota</taxon>
        <taxon>Pezizomycotina</taxon>
        <taxon>Pezizomycetes</taxon>
        <taxon>Pezizales</taxon>
        <taxon>Pezizaceae</taxon>
        <taxon>Terfezia</taxon>
    </lineage>
</organism>
<protein>
    <submittedName>
        <fullName evidence="2">Uncharacterized protein</fullName>
    </submittedName>
</protein>
<accession>A0A3N4LRZ1</accession>
<dbReference type="InParanoid" id="A0A3N4LRZ1"/>
<dbReference type="Proteomes" id="UP000267821">
    <property type="component" value="Unassembled WGS sequence"/>
</dbReference>
<name>A0A3N4LRZ1_9PEZI</name>
<dbReference type="AlphaFoldDB" id="A0A3N4LRZ1"/>
<proteinExistence type="predicted"/>
<gene>
    <name evidence="2" type="ORF">L211DRAFT_836419</name>
</gene>
<dbReference type="EMBL" id="ML121537">
    <property type="protein sequence ID" value="RPB25684.1"/>
    <property type="molecule type" value="Genomic_DNA"/>
</dbReference>
<evidence type="ECO:0000256" key="1">
    <source>
        <dbReference type="SAM" id="MobiDB-lite"/>
    </source>
</evidence>
<reference evidence="2 3" key="1">
    <citation type="journal article" date="2018" name="Nat. Ecol. Evol.">
        <title>Pezizomycetes genomes reveal the molecular basis of ectomycorrhizal truffle lifestyle.</title>
        <authorList>
            <person name="Murat C."/>
            <person name="Payen T."/>
            <person name="Noel B."/>
            <person name="Kuo A."/>
            <person name="Morin E."/>
            <person name="Chen J."/>
            <person name="Kohler A."/>
            <person name="Krizsan K."/>
            <person name="Balestrini R."/>
            <person name="Da Silva C."/>
            <person name="Montanini B."/>
            <person name="Hainaut M."/>
            <person name="Levati E."/>
            <person name="Barry K.W."/>
            <person name="Belfiori B."/>
            <person name="Cichocki N."/>
            <person name="Clum A."/>
            <person name="Dockter R.B."/>
            <person name="Fauchery L."/>
            <person name="Guy J."/>
            <person name="Iotti M."/>
            <person name="Le Tacon F."/>
            <person name="Lindquist E.A."/>
            <person name="Lipzen A."/>
            <person name="Malagnac F."/>
            <person name="Mello A."/>
            <person name="Molinier V."/>
            <person name="Miyauchi S."/>
            <person name="Poulain J."/>
            <person name="Riccioni C."/>
            <person name="Rubini A."/>
            <person name="Sitrit Y."/>
            <person name="Splivallo R."/>
            <person name="Traeger S."/>
            <person name="Wang M."/>
            <person name="Zifcakova L."/>
            <person name="Wipf D."/>
            <person name="Zambonelli A."/>
            <person name="Paolocci F."/>
            <person name="Nowrousian M."/>
            <person name="Ottonello S."/>
            <person name="Baldrian P."/>
            <person name="Spatafora J.W."/>
            <person name="Henrissat B."/>
            <person name="Nagy L.G."/>
            <person name="Aury J.M."/>
            <person name="Wincker P."/>
            <person name="Grigoriev I.V."/>
            <person name="Bonfante P."/>
            <person name="Martin F.M."/>
        </authorList>
    </citation>
    <scope>NUCLEOTIDE SEQUENCE [LARGE SCALE GENOMIC DNA]</scope>
    <source>
        <strain evidence="2 3">ATCC MYA-4762</strain>
    </source>
</reference>
<dbReference type="OrthoDB" id="10477710at2759"/>
<keyword evidence="3" id="KW-1185">Reference proteome</keyword>